<reference evidence="6 7" key="1">
    <citation type="submission" date="2017-08" db="EMBL/GenBank/DDBJ databases">
        <title>Complete Genome Sequence of Bacillus kochii Oregon-R-modENCODE STRAIN BDGP4, isolated from Drosophila melanogaster gut.</title>
        <authorList>
            <person name="Wan K.H."/>
            <person name="Yu C."/>
            <person name="Park S."/>
            <person name="Hammonds A.S."/>
            <person name="Booth B.W."/>
            <person name="Celniker S.E."/>
        </authorList>
    </citation>
    <scope>NUCLEOTIDE SEQUENCE [LARGE SCALE GENOMIC DNA]</scope>
    <source>
        <strain evidence="6 7">BDGP4</strain>
    </source>
</reference>
<evidence type="ECO:0000256" key="4">
    <source>
        <dbReference type="ARBA" id="ARBA00022729"/>
    </source>
</evidence>
<keyword evidence="3" id="KW-0813">Transport</keyword>
<dbReference type="AlphaFoldDB" id="A0A248TE62"/>
<dbReference type="GO" id="GO:0005886">
    <property type="term" value="C:plasma membrane"/>
    <property type="evidence" value="ECO:0007669"/>
    <property type="project" value="UniProtKB-SubCell"/>
</dbReference>
<dbReference type="EMBL" id="CP022983">
    <property type="protein sequence ID" value="ASV66412.1"/>
    <property type="molecule type" value="Genomic_DNA"/>
</dbReference>
<comment type="subcellular location">
    <subcellularLocation>
        <location evidence="1">Cell membrane</location>
        <topology evidence="1">Lipid-anchor</topology>
    </subcellularLocation>
</comment>
<dbReference type="Pfam" id="PF01497">
    <property type="entry name" value="Peripla_BP_2"/>
    <property type="match status" value="1"/>
</dbReference>
<comment type="similarity">
    <text evidence="2">Belongs to the bacterial solute-binding protein 8 family.</text>
</comment>
<dbReference type="InterPro" id="IPR002491">
    <property type="entry name" value="ABC_transptr_periplasmic_BD"/>
</dbReference>
<sequence length="309" mass="34323">MENLKKQLVFLFFILLLVLTACGNGGNESSGEGSKETEKETFTYKSENGEMELPANPERVASMAYTGNVLSLGITPVAIDEWSKANKFYGDKLKDSEVITADNVEKLLELEPDLIIAYSTDENLDKYKEIAPTVTLTYEKYGYLDQHLEIGKVLGKEQEAQAWVEEWKEKTAAEGEKVKEAIGDDATIMVFETFGKDMYVYGENWGRGTEIIYQALGLKAPKAVEEEVFGPGYLAISSEVIPKYAGDYIFLGDGQGADNSFTGTDVWKGIPAVENDRVFTFDSSSFYFNDPISLEEELAFIVENLLGAK</sequence>
<accession>A0A248TE62</accession>
<evidence type="ECO:0000313" key="6">
    <source>
        <dbReference type="EMBL" id="ASV66412.1"/>
    </source>
</evidence>
<keyword evidence="4" id="KW-0732">Signal</keyword>
<dbReference type="PROSITE" id="PS51257">
    <property type="entry name" value="PROKAR_LIPOPROTEIN"/>
    <property type="match status" value="1"/>
</dbReference>
<evidence type="ECO:0000256" key="1">
    <source>
        <dbReference type="ARBA" id="ARBA00004193"/>
    </source>
</evidence>
<dbReference type="GO" id="GO:0030288">
    <property type="term" value="C:outer membrane-bounded periplasmic space"/>
    <property type="evidence" value="ECO:0007669"/>
    <property type="project" value="TreeGrafter"/>
</dbReference>
<dbReference type="SUPFAM" id="SSF53807">
    <property type="entry name" value="Helical backbone' metal receptor"/>
    <property type="match status" value="1"/>
</dbReference>
<dbReference type="PANTHER" id="PTHR30532">
    <property type="entry name" value="IRON III DICITRATE-BINDING PERIPLASMIC PROTEIN"/>
    <property type="match status" value="1"/>
</dbReference>
<evidence type="ECO:0000259" key="5">
    <source>
        <dbReference type="PROSITE" id="PS50983"/>
    </source>
</evidence>
<dbReference type="KEGG" id="bko:CKF48_03080"/>
<keyword evidence="7" id="KW-1185">Reference proteome</keyword>
<dbReference type="OrthoDB" id="2241086at2"/>
<evidence type="ECO:0000256" key="2">
    <source>
        <dbReference type="ARBA" id="ARBA00008814"/>
    </source>
</evidence>
<dbReference type="Gene3D" id="3.40.50.1980">
    <property type="entry name" value="Nitrogenase molybdenum iron protein domain"/>
    <property type="match status" value="2"/>
</dbReference>
<dbReference type="GO" id="GO:1901678">
    <property type="term" value="P:iron coordination entity transport"/>
    <property type="evidence" value="ECO:0007669"/>
    <property type="project" value="UniProtKB-ARBA"/>
</dbReference>
<protein>
    <submittedName>
        <fullName evidence="6">ABC transporter substrate-binding protein</fullName>
    </submittedName>
</protein>
<dbReference type="Proteomes" id="UP000215137">
    <property type="component" value="Chromosome"/>
</dbReference>
<dbReference type="PANTHER" id="PTHR30532:SF26">
    <property type="entry name" value="IRON(3+)-HYDROXAMATE-BINDING PROTEIN FHUD"/>
    <property type="match status" value="1"/>
</dbReference>
<dbReference type="InterPro" id="IPR051313">
    <property type="entry name" value="Bact_iron-sidero_bind"/>
</dbReference>
<name>A0A248TE62_9BACI</name>
<dbReference type="PROSITE" id="PS50983">
    <property type="entry name" value="FE_B12_PBP"/>
    <property type="match status" value="1"/>
</dbReference>
<gene>
    <name evidence="6" type="ORF">CKF48_03080</name>
</gene>
<dbReference type="CDD" id="cd01138">
    <property type="entry name" value="FeuA"/>
    <property type="match status" value="1"/>
</dbReference>
<feature type="domain" description="Fe/B12 periplasmic-binding" evidence="5">
    <location>
        <begin position="57"/>
        <end position="309"/>
    </location>
</feature>
<evidence type="ECO:0000313" key="7">
    <source>
        <dbReference type="Proteomes" id="UP000215137"/>
    </source>
</evidence>
<evidence type="ECO:0000256" key="3">
    <source>
        <dbReference type="ARBA" id="ARBA00022448"/>
    </source>
</evidence>
<organism evidence="6 7">
    <name type="scientific">Cytobacillus kochii</name>
    <dbReference type="NCBI Taxonomy" id="859143"/>
    <lineage>
        <taxon>Bacteria</taxon>
        <taxon>Bacillati</taxon>
        <taxon>Bacillota</taxon>
        <taxon>Bacilli</taxon>
        <taxon>Bacillales</taxon>
        <taxon>Bacillaceae</taxon>
        <taxon>Cytobacillus</taxon>
    </lineage>
</organism>
<proteinExistence type="inferred from homology"/>